<evidence type="ECO:0000313" key="2">
    <source>
        <dbReference type="WBParaSite" id="PSAMB.scaffold2629size22134.g18663.t1"/>
    </source>
</evidence>
<dbReference type="WBParaSite" id="PSAMB.scaffold2629size22134.g18663.t1">
    <property type="protein sequence ID" value="PSAMB.scaffold2629size22134.g18663.t1"/>
    <property type="gene ID" value="PSAMB.scaffold2629size22134.g18663"/>
</dbReference>
<protein>
    <submittedName>
        <fullName evidence="2">Uncharacterized protein</fullName>
    </submittedName>
</protein>
<evidence type="ECO:0000313" key="1">
    <source>
        <dbReference type="Proteomes" id="UP000887566"/>
    </source>
</evidence>
<name>A0A914VY14_9BILA</name>
<dbReference type="Proteomes" id="UP000887566">
    <property type="component" value="Unplaced"/>
</dbReference>
<keyword evidence="1" id="KW-1185">Reference proteome</keyword>
<sequence>MNRNCVGRRSSGLKAARAGGATNAPGSGVISASLDHPIEEAILGMLAANNRSYISGRLERAVVGRFGPRDHTDRSTCSSHPSSSMPRTSIFAAVAVAATVAMIRCCEGLACFENTEAPIGSAQIVLRNESSIKYCVAAPSSTFDWGSEARLFGINALEDRTDALAKGY</sequence>
<organism evidence="1 2">
    <name type="scientific">Plectus sambesii</name>
    <dbReference type="NCBI Taxonomy" id="2011161"/>
    <lineage>
        <taxon>Eukaryota</taxon>
        <taxon>Metazoa</taxon>
        <taxon>Ecdysozoa</taxon>
        <taxon>Nematoda</taxon>
        <taxon>Chromadorea</taxon>
        <taxon>Plectida</taxon>
        <taxon>Plectina</taxon>
        <taxon>Plectoidea</taxon>
        <taxon>Plectidae</taxon>
        <taxon>Plectus</taxon>
    </lineage>
</organism>
<accession>A0A914VY14</accession>
<dbReference type="AlphaFoldDB" id="A0A914VY14"/>
<reference evidence="2" key="1">
    <citation type="submission" date="2022-11" db="UniProtKB">
        <authorList>
            <consortium name="WormBaseParasite"/>
        </authorList>
    </citation>
    <scope>IDENTIFICATION</scope>
</reference>
<proteinExistence type="predicted"/>